<accession>A0ABR0LZ41</accession>
<sequence>MAPHAFVHRPGPIAAGNLFDAGHRAQTLVARTEELWGKHQLDSATTQRYDARRANELRETVDRLIGEKAILESYIQQQQALRRYAERLVDEIEDEESEPSQATVDELREAREALHHLRNICRRILEITRDEYRDSEWEGVRLDSTDQVPHISAYIEPNDKEELEKMRAVMDDKGSRWSTMEVYRRARDLQLSLQDESKDAAGFKAEWQKAEAARDKLNHDWMTQLGSKTAAEAEVKRLKKDLDGKDLDIQDLRNQVKLLADENTSMANDISRMTAEKTASDAEVDQMAKDNARDIGSLREGKDIKIRGLKAEVDQMAKDHARDLKSLRDGKDIKVRGLHAEVKSLADEKTKMANDIGSLREGKDLEIQSLQDQVKSLSDEKTRLTDEISILTAEKIAADSELDLLAKDHVQKESTWEIELRQLQIRLDMEEHAGQTARDDLARGKDSLTAALGAKAISEAGKDALQIEVHRLENETKDVKDKNQRLTAELSDTESTLKEVRTVSANTIQELEREKAALSVEIRLLEGEKAVLTAKVQGLEGEKPVSSEQIRDLEQAKNDLSRTVMTLEDEKAVMSEQIKRLEDEKDQAAKNLEDIRQLQREKSALATKVQNLNINLQKNIDQVKELQANKTHEVGQRSALIADCERQISSMNAKHDTVMQEIKIRDQNYRTDLVGTVSTHLGRLLDRELIEQKIITIFLSLLPNTTTTSISRIWGRINAQYICPPTDQGFDVNFVTVTSSIDWCLSVVDPQKCVNYPDLSFRDALKVLWVRVCCITGPGVASTLHVLEHMLEVWKVMNDQELGLMLRVSKAAIDNIEKELPDDKETRAMTILFSIRCLEVFARLGLQSTEPNRTRVNRMRKRIEDVMQKNAIKNTLFDAMLAWLRDAFEIRDPSRIPNLIDLLPPSPRFVGVDGRFLFPDSDSTICLVDPGLKLITRFIKVEEVRCRSNVDGVGVSILSARRVPGGRSVIQSRIRATIEGGVAFLYIHLGGVPDETDEEEEAAAAAVFAEAARVEALNWEIQ</sequence>
<proteinExistence type="predicted"/>
<evidence type="ECO:0000313" key="2">
    <source>
        <dbReference type="EMBL" id="KAK5257083.1"/>
    </source>
</evidence>
<name>A0ABR0LZ41_9PEZI</name>
<keyword evidence="3" id="KW-1185">Reference proteome</keyword>
<reference evidence="2 3" key="1">
    <citation type="submission" date="2023-08" db="EMBL/GenBank/DDBJ databases">
        <title>Black Yeasts Isolated from many extreme environments.</title>
        <authorList>
            <person name="Coleine C."/>
            <person name="Stajich J.E."/>
            <person name="Selbmann L."/>
        </authorList>
    </citation>
    <scope>NUCLEOTIDE SEQUENCE [LARGE SCALE GENOMIC DNA]</scope>
    <source>
        <strain evidence="2 3">CCFEE 536</strain>
    </source>
</reference>
<evidence type="ECO:0000256" key="1">
    <source>
        <dbReference type="SAM" id="Coils"/>
    </source>
</evidence>
<dbReference type="EMBL" id="JAVRRA010008305">
    <property type="protein sequence ID" value="KAK5257083.1"/>
    <property type="molecule type" value="Genomic_DNA"/>
</dbReference>
<feature type="coiled-coil region" evidence="1">
    <location>
        <begin position="462"/>
        <end position="629"/>
    </location>
</feature>
<organism evidence="2 3">
    <name type="scientific">Cryomyces antarcticus</name>
    <dbReference type="NCBI Taxonomy" id="329879"/>
    <lineage>
        <taxon>Eukaryota</taxon>
        <taxon>Fungi</taxon>
        <taxon>Dikarya</taxon>
        <taxon>Ascomycota</taxon>
        <taxon>Pezizomycotina</taxon>
        <taxon>Dothideomycetes</taxon>
        <taxon>Dothideomycetes incertae sedis</taxon>
        <taxon>Cryomyces</taxon>
    </lineage>
</organism>
<comment type="caution">
    <text evidence="2">The sequence shown here is derived from an EMBL/GenBank/DDBJ whole genome shotgun (WGS) entry which is preliminary data.</text>
</comment>
<evidence type="ECO:0000313" key="3">
    <source>
        <dbReference type="Proteomes" id="UP001357485"/>
    </source>
</evidence>
<keyword evidence="1" id="KW-0175">Coiled coil</keyword>
<feature type="coiled-coil region" evidence="1">
    <location>
        <begin position="228"/>
        <end position="269"/>
    </location>
</feature>
<dbReference type="Proteomes" id="UP001357485">
    <property type="component" value="Unassembled WGS sequence"/>
</dbReference>
<evidence type="ECO:0008006" key="4">
    <source>
        <dbReference type="Google" id="ProtNLM"/>
    </source>
</evidence>
<protein>
    <recommendedName>
        <fullName evidence="4">Spindle assembly checkpoint component MAD1</fullName>
    </recommendedName>
</protein>
<gene>
    <name evidence="2" type="ORF">LTR16_001660</name>
</gene>
<feature type="coiled-coil region" evidence="1">
    <location>
        <begin position="360"/>
        <end position="394"/>
    </location>
</feature>